<organism evidence="3 4">
    <name type="scientific">Azospirillum picis</name>
    <dbReference type="NCBI Taxonomy" id="488438"/>
    <lineage>
        <taxon>Bacteria</taxon>
        <taxon>Pseudomonadati</taxon>
        <taxon>Pseudomonadota</taxon>
        <taxon>Alphaproteobacteria</taxon>
        <taxon>Rhodospirillales</taxon>
        <taxon>Azospirillaceae</taxon>
        <taxon>Azospirillum</taxon>
    </lineage>
</organism>
<evidence type="ECO:0000313" key="3">
    <source>
        <dbReference type="EMBL" id="MDQ0535290.1"/>
    </source>
</evidence>
<feature type="signal peptide" evidence="2">
    <location>
        <begin position="1"/>
        <end position="29"/>
    </location>
</feature>
<evidence type="ECO:0000313" key="4">
    <source>
        <dbReference type="Proteomes" id="UP001244552"/>
    </source>
</evidence>
<dbReference type="EMBL" id="JAUSVU010000017">
    <property type="protein sequence ID" value="MDQ0535290.1"/>
    <property type="molecule type" value="Genomic_DNA"/>
</dbReference>
<protein>
    <submittedName>
        <fullName evidence="3">Uncharacterized protein</fullName>
    </submittedName>
</protein>
<evidence type="ECO:0000256" key="1">
    <source>
        <dbReference type="SAM" id="MobiDB-lite"/>
    </source>
</evidence>
<feature type="compositionally biased region" description="Basic and acidic residues" evidence="1">
    <location>
        <begin position="169"/>
        <end position="186"/>
    </location>
</feature>
<evidence type="ECO:0000256" key="2">
    <source>
        <dbReference type="SAM" id="SignalP"/>
    </source>
</evidence>
<comment type="caution">
    <text evidence="3">The sequence shown here is derived from an EMBL/GenBank/DDBJ whole genome shotgun (WGS) entry which is preliminary data.</text>
</comment>
<gene>
    <name evidence="3" type="ORF">QO018_004168</name>
</gene>
<feature type="compositionally biased region" description="Pro residues" evidence="1">
    <location>
        <begin position="111"/>
        <end position="133"/>
    </location>
</feature>
<proteinExistence type="predicted"/>
<keyword evidence="2" id="KW-0732">Signal</keyword>
<feature type="chain" id="PRO_5045919853" evidence="2">
    <location>
        <begin position="30"/>
        <end position="186"/>
    </location>
</feature>
<feature type="compositionally biased region" description="Basic and acidic residues" evidence="1">
    <location>
        <begin position="140"/>
        <end position="160"/>
    </location>
</feature>
<accession>A0ABU0MP99</accession>
<keyword evidence="4" id="KW-1185">Reference proteome</keyword>
<feature type="compositionally biased region" description="Basic and acidic residues" evidence="1">
    <location>
        <begin position="78"/>
        <end position="93"/>
    </location>
</feature>
<feature type="region of interest" description="Disordered" evidence="1">
    <location>
        <begin position="36"/>
        <end position="186"/>
    </location>
</feature>
<dbReference type="Proteomes" id="UP001244552">
    <property type="component" value="Unassembled WGS sequence"/>
</dbReference>
<reference evidence="3 4" key="1">
    <citation type="submission" date="2023-07" db="EMBL/GenBank/DDBJ databases">
        <title>Genomic Encyclopedia of Type Strains, Phase IV (KMG-IV): sequencing the most valuable type-strain genomes for metagenomic binning, comparative biology and taxonomic classification.</title>
        <authorList>
            <person name="Goeker M."/>
        </authorList>
    </citation>
    <scope>NUCLEOTIDE SEQUENCE [LARGE SCALE GENOMIC DNA]</scope>
    <source>
        <strain evidence="3 4">DSM 19922</strain>
    </source>
</reference>
<sequence length="186" mass="20359">MTTSPPLSIRLAVPLAVPLAALLVLGACAAPDLRDETPGRAQAFPPVHTQTLIPGGERRMWSEIQAEQSRASSPSRAASRDDGRPDPAGRQEQETGQQPRKPPPRRRGSSSPPPDPAVLPQPPRPVQMPPPPSTQGTTDAFKRDLLQPDVQRLREQDALGRLDPFGQRDLMKRENDLRQYGDPLAR</sequence>
<name>A0ABU0MP99_9PROT</name>
<dbReference type="RefSeq" id="WP_209985660.1">
    <property type="nucleotide sequence ID" value="NZ_JAGINO010000017.1"/>
</dbReference>